<dbReference type="InterPro" id="IPR011051">
    <property type="entry name" value="RmlC_Cupin_sf"/>
</dbReference>
<protein>
    <recommendedName>
        <fullName evidence="3">Cupin domain-containing protein</fullName>
    </recommendedName>
</protein>
<evidence type="ECO:0008006" key="3">
    <source>
        <dbReference type="Google" id="ProtNLM"/>
    </source>
</evidence>
<keyword evidence="2" id="KW-1185">Reference proteome</keyword>
<dbReference type="InterPro" id="IPR014710">
    <property type="entry name" value="RmlC-like_jellyroll"/>
</dbReference>
<gene>
    <name evidence="1" type="ORF">HF519_05635</name>
</gene>
<dbReference type="SUPFAM" id="SSF51182">
    <property type="entry name" value="RmlC-like cupins"/>
    <property type="match status" value="1"/>
</dbReference>
<accession>A0A848DEV6</accession>
<evidence type="ECO:0000313" key="2">
    <source>
        <dbReference type="Proteomes" id="UP000586918"/>
    </source>
</evidence>
<dbReference type="AlphaFoldDB" id="A0A848DEV6"/>
<comment type="caution">
    <text evidence="1">The sequence shown here is derived from an EMBL/GenBank/DDBJ whole genome shotgun (WGS) entry which is preliminary data.</text>
</comment>
<dbReference type="RefSeq" id="WP_169410775.1">
    <property type="nucleotide sequence ID" value="NZ_JAAXKZ010000012.1"/>
</dbReference>
<organism evidence="1 2">
    <name type="scientific">Pseudonocardia bannensis</name>
    <dbReference type="NCBI Taxonomy" id="630973"/>
    <lineage>
        <taxon>Bacteria</taxon>
        <taxon>Bacillati</taxon>
        <taxon>Actinomycetota</taxon>
        <taxon>Actinomycetes</taxon>
        <taxon>Pseudonocardiales</taxon>
        <taxon>Pseudonocardiaceae</taxon>
        <taxon>Pseudonocardia</taxon>
    </lineage>
</organism>
<reference evidence="1 2" key="1">
    <citation type="submission" date="2020-04" db="EMBL/GenBank/DDBJ databases">
        <authorList>
            <person name="Klaysubun C."/>
            <person name="Duangmal K."/>
            <person name="Lipun K."/>
        </authorList>
    </citation>
    <scope>NUCLEOTIDE SEQUENCE [LARGE SCALE GENOMIC DNA]</scope>
    <source>
        <strain evidence="1 2">DSM 45300</strain>
    </source>
</reference>
<evidence type="ECO:0000313" key="1">
    <source>
        <dbReference type="EMBL" id="NMH91081.1"/>
    </source>
</evidence>
<dbReference type="EMBL" id="JAAXKZ010000012">
    <property type="protein sequence ID" value="NMH91081.1"/>
    <property type="molecule type" value="Genomic_DNA"/>
</dbReference>
<proteinExistence type="predicted"/>
<name>A0A848DEV6_9PSEU</name>
<dbReference type="Proteomes" id="UP000586918">
    <property type="component" value="Unassembled WGS sequence"/>
</dbReference>
<dbReference type="Gene3D" id="2.60.120.10">
    <property type="entry name" value="Jelly Rolls"/>
    <property type="match status" value="1"/>
</dbReference>
<sequence length="126" mass="14064">MTDRVIKIESFDPAEFAEELAAAPANHDVGTRLWFTNDRIRVWEIRLQPGERAPFHAHTRNYFWTVVAGGTARHRTPDGSVTTSEYAVGDTKYTENSPANPALHDLENVGDAEIRFVTVELLDPAG</sequence>